<dbReference type="Proteomes" id="UP000006377">
    <property type="component" value="Chromosome"/>
</dbReference>
<keyword evidence="3" id="KW-1185">Reference proteome</keyword>
<feature type="chain" id="PRO_5002709753" evidence="1">
    <location>
        <begin position="20"/>
        <end position="127"/>
    </location>
</feature>
<keyword evidence="1" id="KW-0732">Signal</keyword>
<proteinExistence type="predicted"/>
<dbReference type="AlphaFoldDB" id="A7HXC3"/>
<protein>
    <submittedName>
        <fullName evidence="2">Uncharacterized protein</fullName>
    </submittedName>
</protein>
<reference evidence="2 3" key="1">
    <citation type="journal article" date="2011" name="Stand. Genomic Sci.">
        <title>Complete genome sequence of Parvibaculum lavamentivorans type strain (DS-1(T)).</title>
        <authorList>
            <person name="Schleheck D."/>
            <person name="Weiss M."/>
            <person name="Pitluck S."/>
            <person name="Bruce D."/>
            <person name="Land M.L."/>
            <person name="Han S."/>
            <person name="Saunders E."/>
            <person name="Tapia R."/>
            <person name="Detter C."/>
            <person name="Brettin T."/>
            <person name="Han J."/>
            <person name="Woyke T."/>
            <person name="Goodwin L."/>
            <person name="Pennacchio L."/>
            <person name="Nolan M."/>
            <person name="Cook A.M."/>
            <person name="Kjelleberg S."/>
            <person name="Thomas T."/>
        </authorList>
    </citation>
    <scope>NUCLEOTIDE SEQUENCE [LARGE SCALE GENOMIC DNA]</scope>
    <source>
        <strain evidence="3">DS-1 / DSM 13023 / NCIMB 13966</strain>
    </source>
</reference>
<dbReference type="EMBL" id="CP000774">
    <property type="protein sequence ID" value="ABS64556.1"/>
    <property type="molecule type" value="Genomic_DNA"/>
</dbReference>
<gene>
    <name evidence="2" type="ordered locus">Plav_2949</name>
</gene>
<dbReference type="RefSeq" id="WP_012111872.1">
    <property type="nucleotide sequence ID" value="NC_009719.1"/>
</dbReference>
<evidence type="ECO:0000313" key="3">
    <source>
        <dbReference type="Proteomes" id="UP000006377"/>
    </source>
</evidence>
<name>A7HXC3_PARL1</name>
<dbReference type="KEGG" id="pla:Plav_2949"/>
<organism evidence="2 3">
    <name type="scientific">Parvibaculum lavamentivorans (strain DS-1 / DSM 13023 / NCIMB 13966)</name>
    <dbReference type="NCBI Taxonomy" id="402881"/>
    <lineage>
        <taxon>Bacteria</taxon>
        <taxon>Pseudomonadati</taxon>
        <taxon>Pseudomonadota</taxon>
        <taxon>Alphaproteobacteria</taxon>
        <taxon>Hyphomicrobiales</taxon>
        <taxon>Parvibaculaceae</taxon>
        <taxon>Parvibaculum</taxon>
    </lineage>
</organism>
<sequence length="127" mass="13823">MKFEVILAAAIMASGSLCAARAEARDLSNGERTVIAEAVKQYLLDPESAMFRWGPLGPGDKYCAEVKSNTFLGEEGVYQPFIVAVEDKAGRVARAEVLMMESAETMGTVKDICELNGYDAAYFRSLK</sequence>
<feature type="signal peptide" evidence="1">
    <location>
        <begin position="1"/>
        <end position="19"/>
    </location>
</feature>
<evidence type="ECO:0000256" key="1">
    <source>
        <dbReference type="SAM" id="SignalP"/>
    </source>
</evidence>
<accession>A7HXC3</accession>
<evidence type="ECO:0000313" key="2">
    <source>
        <dbReference type="EMBL" id="ABS64556.1"/>
    </source>
</evidence>
<dbReference type="HOGENOM" id="CLU_1968438_0_0_5"/>